<gene>
    <name evidence="2" type="ORF">FKW44_004301</name>
</gene>
<dbReference type="EMBL" id="CP045892">
    <property type="protein sequence ID" value="QQP52220.1"/>
    <property type="molecule type" value="Genomic_DNA"/>
</dbReference>
<dbReference type="AlphaFoldDB" id="A0A7T8HLR1"/>
<protein>
    <submittedName>
        <fullName evidence="2">Uncharacterized protein</fullName>
    </submittedName>
</protein>
<reference evidence="3" key="1">
    <citation type="submission" date="2021-01" db="EMBL/GenBank/DDBJ databases">
        <title>Caligus Genome Assembly.</title>
        <authorList>
            <person name="Gallardo-Escarate C."/>
        </authorList>
    </citation>
    <scope>NUCLEOTIDE SEQUENCE [LARGE SCALE GENOMIC DNA]</scope>
</reference>
<feature type="non-terminal residue" evidence="2">
    <location>
        <position position="1"/>
    </location>
</feature>
<keyword evidence="3" id="KW-1185">Reference proteome</keyword>
<proteinExistence type="predicted"/>
<dbReference type="Proteomes" id="UP000595437">
    <property type="component" value="Chromosome 3"/>
</dbReference>
<feature type="compositionally biased region" description="Basic and acidic residues" evidence="1">
    <location>
        <begin position="50"/>
        <end position="64"/>
    </location>
</feature>
<evidence type="ECO:0000313" key="2">
    <source>
        <dbReference type="EMBL" id="QQP52220.1"/>
    </source>
</evidence>
<accession>A0A7T8HLR1</accession>
<feature type="region of interest" description="Disordered" evidence="1">
    <location>
        <begin position="40"/>
        <end position="64"/>
    </location>
</feature>
<sequence length="64" mass="7218">PEPAREKLIIDPEPGPRSSPIGLICARLAPARPLGKYINRRKKFNSTNPKKSEDVILERGLRKK</sequence>
<evidence type="ECO:0000256" key="1">
    <source>
        <dbReference type="SAM" id="MobiDB-lite"/>
    </source>
</evidence>
<name>A0A7T8HLR1_CALRO</name>
<organism evidence="2 3">
    <name type="scientific">Caligus rogercresseyi</name>
    <name type="common">Sea louse</name>
    <dbReference type="NCBI Taxonomy" id="217165"/>
    <lineage>
        <taxon>Eukaryota</taxon>
        <taxon>Metazoa</taxon>
        <taxon>Ecdysozoa</taxon>
        <taxon>Arthropoda</taxon>
        <taxon>Crustacea</taxon>
        <taxon>Multicrustacea</taxon>
        <taxon>Hexanauplia</taxon>
        <taxon>Copepoda</taxon>
        <taxon>Siphonostomatoida</taxon>
        <taxon>Caligidae</taxon>
        <taxon>Caligus</taxon>
    </lineage>
</organism>
<evidence type="ECO:0000313" key="3">
    <source>
        <dbReference type="Proteomes" id="UP000595437"/>
    </source>
</evidence>